<accession>A0AAD8AF32</accession>
<feature type="transmembrane region" description="Helical" evidence="1">
    <location>
        <begin position="79"/>
        <end position="103"/>
    </location>
</feature>
<dbReference type="AlphaFoldDB" id="A0AAD8AF32"/>
<evidence type="ECO:0000313" key="3">
    <source>
        <dbReference type="Proteomes" id="UP001233999"/>
    </source>
</evidence>
<keyword evidence="1" id="KW-1133">Transmembrane helix</keyword>
<keyword evidence="1" id="KW-0812">Transmembrane</keyword>
<evidence type="ECO:0000313" key="2">
    <source>
        <dbReference type="EMBL" id="KAJ9597939.1"/>
    </source>
</evidence>
<keyword evidence="1" id="KW-0472">Membrane</keyword>
<dbReference type="Proteomes" id="UP001233999">
    <property type="component" value="Unassembled WGS sequence"/>
</dbReference>
<organism evidence="2 3">
    <name type="scientific">Diploptera punctata</name>
    <name type="common">Pacific beetle cockroach</name>
    <dbReference type="NCBI Taxonomy" id="6984"/>
    <lineage>
        <taxon>Eukaryota</taxon>
        <taxon>Metazoa</taxon>
        <taxon>Ecdysozoa</taxon>
        <taxon>Arthropoda</taxon>
        <taxon>Hexapoda</taxon>
        <taxon>Insecta</taxon>
        <taxon>Pterygota</taxon>
        <taxon>Neoptera</taxon>
        <taxon>Polyneoptera</taxon>
        <taxon>Dictyoptera</taxon>
        <taxon>Blattodea</taxon>
        <taxon>Blaberoidea</taxon>
        <taxon>Blaberidae</taxon>
        <taxon>Diplopterinae</taxon>
        <taxon>Diploptera</taxon>
    </lineage>
</organism>
<comment type="caution">
    <text evidence="2">The sequence shown here is derived from an EMBL/GenBank/DDBJ whole genome shotgun (WGS) entry which is preliminary data.</text>
</comment>
<evidence type="ECO:0000256" key="1">
    <source>
        <dbReference type="SAM" id="Phobius"/>
    </source>
</evidence>
<feature type="transmembrane region" description="Helical" evidence="1">
    <location>
        <begin position="151"/>
        <end position="171"/>
    </location>
</feature>
<keyword evidence="3" id="KW-1185">Reference proteome</keyword>
<gene>
    <name evidence="2" type="ORF">L9F63_011226</name>
</gene>
<feature type="transmembrane region" description="Helical" evidence="1">
    <location>
        <begin position="12"/>
        <end position="34"/>
    </location>
</feature>
<protein>
    <submittedName>
        <fullName evidence="2">Uncharacterized protein</fullName>
    </submittedName>
</protein>
<name>A0AAD8AF32_DIPPU</name>
<proteinExistence type="predicted"/>
<reference evidence="2" key="1">
    <citation type="journal article" date="2023" name="IScience">
        <title>Live-bearing cockroach genome reveals convergent evolutionary mechanisms linked to viviparity in insects and beyond.</title>
        <authorList>
            <person name="Fouks B."/>
            <person name="Harrison M.C."/>
            <person name="Mikhailova A.A."/>
            <person name="Marchal E."/>
            <person name="English S."/>
            <person name="Carruthers M."/>
            <person name="Jennings E.C."/>
            <person name="Chiamaka E.L."/>
            <person name="Frigard R.A."/>
            <person name="Pippel M."/>
            <person name="Attardo G.M."/>
            <person name="Benoit J.B."/>
            <person name="Bornberg-Bauer E."/>
            <person name="Tobe S.S."/>
        </authorList>
    </citation>
    <scope>NUCLEOTIDE SEQUENCE</scope>
    <source>
        <strain evidence="2">Stay&amp;Tobe</strain>
    </source>
</reference>
<sequence>MNLINVWGNISAISNTLFMAVSKLFAVFTGFYYFSNKEGLRKLFEKVQVDSLKMLEELAGPEAYKTLINRNSKRCLYQLYILVTWLLILDIAWVIFPTAFLYIPHLLKSKNASQNVTSKRTILLYPMYVPTTLKEIGFTNILFPIQILDTYTGILFNASYYIIFLYMTAYATTRFKLLAHSIENIDVDRWLLRQNKDPLDKLNNHTQDFSESNKEIAVDQSIHDTKLKKGEDITSECKQRELFSALDDLELTERDPDEKYLLLYLKAWIKEHQNLLE</sequence>
<dbReference type="EMBL" id="JASPKZ010001576">
    <property type="protein sequence ID" value="KAJ9597939.1"/>
    <property type="molecule type" value="Genomic_DNA"/>
</dbReference>
<reference evidence="2" key="2">
    <citation type="submission" date="2023-05" db="EMBL/GenBank/DDBJ databases">
        <authorList>
            <person name="Fouks B."/>
        </authorList>
    </citation>
    <scope>NUCLEOTIDE SEQUENCE</scope>
    <source>
        <strain evidence="2">Stay&amp;Tobe</strain>
        <tissue evidence="2">Testes</tissue>
    </source>
</reference>